<accession>A0ACB5SSA0</accession>
<sequence>MTAQTNRPLVITHGSIESTILTPPSDYLYYQQLTSGFSKSLPEPTEGFADDDEPATKSELLTKFLGYVVNSSVGSSTEKTQAIKLILEEFETRFLHGSDIHTFAAVALNDEAHPTTLYKIKNNLIKNYYAGKVALDKNYGLTNASSGATSALLQAAKDKEALVYAIFGGQGNTDDYFEELREVYETYNGLVAGFLHEVQSKVQHLIETTPEMDRIFTNGFDLINWLENPESTPDATHLLSIPISYLLCKVPPVTLKV</sequence>
<evidence type="ECO:0000313" key="1">
    <source>
        <dbReference type="EMBL" id="GME71070.1"/>
    </source>
</evidence>
<reference evidence="1" key="1">
    <citation type="submission" date="2023-04" db="EMBL/GenBank/DDBJ databases">
        <title>Ambrosiozyma monospora NBRC 10751.</title>
        <authorList>
            <person name="Ichikawa N."/>
            <person name="Sato H."/>
            <person name="Tonouchi N."/>
        </authorList>
    </citation>
    <scope>NUCLEOTIDE SEQUENCE</scope>
    <source>
        <strain evidence="1">NBRC 10751</strain>
    </source>
</reference>
<dbReference type="EMBL" id="BSXS01000144">
    <property type="protein sequence ID" value="GME71070.1"/>
    <property type="molecule type" value="Genomic_DNA"/>
</dbReference>
<gene>
    <name evidence="1" type="ORF">Amon02_000044400</name>
</gene>
<organism evidence="1 2">
    <name type="scientific">Ambrosiozyma monospora</name>
    <name type="common">Yeast</name>
    <name type="synonym">Endomycopsis monosporus</name>
    <dbReference type="NCBI Taxonomy" id="43982"/>
    <lineage>
        <taxon>Eukaryota</taxon>
        <taxon>Fungi</taxon>
        <taxon>Dikarya</taxon>
        <taxon>Ascomycota</taxon>
        <taxon>Saccharomycotina</taxon>
        <taxon>Pichiomycetes</taxon>
        <taxon>Pichiales</taxon>
        <taxon>Pichiaceae</taxon>
        <taxon>Ambrosiozyma</taxon>
    </lineage>
</organism>
<protein>
    <submittedName>
        <fullName evidence="1">Unnamed protein product</fullName>
    </submittedName>
</protein>
<name>A0ACB5SSA0_AMBMO</name>
<dbReference type="Proteomes" id="UP001165064">
    <property type="component" value="Unassembled WGS sequence"/>
</dbReference>
<evidence type="ECO:0000313" key="2">
    <source>
        <dbReference type="Proteomes" id="UP001165064"/>
    </source>
</evidence>
<proteinExistence type="predicted"/>
<comment type="caution">
    <text evidence="1">The sequence shown here is derived from an EMBL/GenBank/DDBJ whole genome shotgun (WGS) entry which is preliminary data.</text>
</comment>
<keyword evidence="2" id="KW-1185">Reference proteome</keyword>